<dbReference type="PANTHER" id="PTHR16201">
    <property type="entry name" value="SEVEN TRANSMEMBRANE PROTEIN 1-RELATED"/>
    <property type="match status" value="1"/>
</dbReference>
<protein>
    <submittedName>
        <fullName evidence="2">Transmembrane protein 44</fullName>
    </submittedName>
</protein>
<proteinExistence type="predicted"/>
<dbReference type="Ensembl" id="ENSGACT00000087345.1">
    <property type="protein sequence ID" value="ENSGACP00000032062.1"/>
    <property type="gene ID" value="ENSGACG00000026916.1"/>
</dbReference>
<dbReference type="InterPro" id="IPR051415">
    <property type="entry name" value="LAAT-1"/>
</dbReference>
<sequence>MDTRGRRLTLEGPPRGNPLTFPFGLAEFCVDAVTTCFSQNSEKRCIPIGLSFLSMLVLLLSCFLFVYQRCTFRGEASGGTISLYGFLGDLCSTIGAILSRQLHIQVLMGAFAATVDAVNCISSCSHVLLHWNSREGRRLRMMKGRRRQHLLAVCVLMVVARGFWKSRASHLPAVRPPLDRRRLLFATLQDNTEVLGYVLGLLSCVIACTSRFPALCRAYRGLVLTRANMFSRLLCSLSGALYAAAVLLCDTRVGFLLRVMPWLLSATGCVTIDLLILVVHCWRRGTTQKLTSVSPDKESLLSSSCALTEDNAVMKRPGKQQQQLHSSAGTKTNVLKLTEMGGYMDVDVDAAGEMCLKEGVEARCLSQTVRVIRVDSFCSSDTSCDSSLVDSDLEVGWSPV</sequence>
<feature type="transmembrane region" description="Helical" evidence="1">
    <location>
        <begin position="233"/>
        <end position="253"/>
    </location>
</feature>
<evidence type="ECO:0000256" key="1">
    <source>
        <dbReference type="SAM" id="Phobius"/>
    </source>
</evidence>
<keyword evidence="1" id="KW-0472">Membrane</keyword>
<feature type="transmembrane region" description="Helical" evidence="1">
    <location>
        <begin position="259"/>
        <end position="282"/>
    </location>
</feature>
<keyword evidence="1" id="KW-0812">Transmembrane</keyword>
<keyword evidence="1" id="KW-1133">Transmembrane helix</keyword>
<organism evidence="2 3">
    <name type="scientific">Gasterosteus aculeatus aculeatus</name>
    <name type="common">three-spined stickleback</name>
    <dbReference type="NCBI Taxonomy" id="481459"/>
    <lineage>
        <taxon>Eukaryota</taxon>
        <taxon>Metazoa</taxon>
        <taxon>Chordata</taxon>
        <taxon>Craniata</taxon>
        <taxon>Vertebrata</taxon>
        <taxon>Euteleostomi</taxon>
        <taxon>Actinopterygii</taxon>
        <taxon>Neopterygii</taxon>
        <taxon>Teleostei</taxon>
        <taxon>Neoteleostei</taxon>
        <taxon>Acanthomorphata</taxon>
        <taxon>Eupercaria</taxon>
        <taxon>Perciformes</taxon>
        <taxon>Cottioidei</taxon>
        <taxon>Gasterosteales</taxon>
        <taxon>Gasterosteidae</taxon>
        <taxon>Gasterosteus</taxon>
    </lineage>
</organism>
<reference evidence="2 3" key="1">
    <citation type="journal article" date="2021" name="G3 (Bethesda)">
        <title>Improved contiguity of the threespine stickleback genome using long-read sequencing.</title>
        <authorList>
            <person name="Nath S."/>
            <person name="Shaw D.E."/>
            <person name="White M.A."/>
        </authorList>
    </citation>
    <scope>NUCLEOTIDE SEQUENCE [LARGE SCALE GENOMIC DNA]</scope>
    <source>
        <strain evidence="2 3">Lake Benthic</strain>
    </source>
</reference>
<feature type="transmembrane region" description="Helical" evidence="1">
    <location>
        <begin position="79"/>
        <end position="98"/>
    </location>
</feature>
<reference evidence="2" key="2">
    <citation type="submission" date="2025-08" db="UniProtKB">
        <authorList>
            <consortium name="Ensembl"/>
        </authorList>
    </citation>
    <scope>IDENTIFICATION</scope>
</reference>
<accession>A0AAQ4P016</accession>
<evidence type="ECO:0000313" key="3">
    <source>
        <dbReference type="Proteomes" id="UP000007635"/>
    </source>
</evidence>
<dbReference type="GeneTree" id="ENSGT00390000018718"/>
<dbReference type="GO" id="GO:0016020">
    <property type="term" value="C:membrane"/>
    <property type="evidence" value="ECO:0007669"/>
    <property type="project" value="TreeGrafter"/>
</dbReference>
<evidence type="ECO:0000313" key="2">
    <source>
        <dbReference type="Ensembl" id="ENSGACP00000032062.1"/>
    </source>
</evidence>
<name>A0AAQ4P016_GASAC</name>
<feature type="transmembrane region" description="Helical" evidence="1">
    <location>
        <begin position="48"/>
        <end position="67"/>
    </location>
</feature>
<reference evidence="2" key="3">
    <citation type="submission" date="2025-09" db="UniProtKB">
        <authorList>
            <consortium name="Ensembl"/>
        </authorList>
    </citation>
    <scope>IDENTIFICATION</scope>
</reference>
<dbReference type="GO" id="GO:0015174">
    <property type="term" value="F:basic amino acid transmembrane transporter activity"/>
    <property type="evidence" value="ECO:0007669"/>
    <property type="project" value="TreeGrafter"/>
</dbReference>
<feature type="transmembrane region" description="Helical" evidence="1">
    <location>
        <begin position="194"/>
        <end position="212"/>
    </location>
</feature>
<keyword evidence="3" id="KW-1185">Reference proteome</keyword>
<feature type="transmembrane region" description="Helical" evidence="1">
    <location>
        <begin position="149"/>
        <end position="164"/>
    </location>
</feature>
<dbReference type="PANTHER" id="PTHR16201:SF53">
    <property type="entry name" value="TRANSMEMBRANE PROTEIN 44"/>
    <property type="match status" value="1"/>
</dbReference>
<dbReference type="Proteomes" id="UP000007635">
    <property type="component" value="Chromosome VIII"/>
</dbReference>
<dbReference type="AlphaFoldDB" id="A0AAQ4P016"/>